<dbReference type="GO" id="GO:0005524">
    <property type="term" value="F:ATP binding"/>
    <property type="evidence" value="ECO:0007669"/>
    <property type="project" value="UniProtKB-KW"/>
</dbReference>
<dbReference type="PROSITE" id="PS50109">
    <property type="entry name" value="HIS_KIN"/>
    <property type="match status" value="1"/>
</dbReference>
<dbReference type="AlphaFoldDB" id="H5Y1R9"/>
<reference evidence="12 13" key="1">
    <citation type="submission" date="2011-11" db="EMBL/GenBank/DDBJ databases">
        <title>The Noncontiguous Finished genome of Desulfosporosinus youngiae DSM 17734.</title>
        <authorList>
            <consortium name="US DOE Joint Genome Institute (JGI-PGF)"/>
            <person name="Lucas S."/>
            <person name="Han J."/>
            <person name="Lapidus A."/>
            <person name="Cheng J.-F."/>
            <person name="Goodwin L."/>
            <person name="Pitluck S."/>
            <person name="Peters L."/>
            <person name="Ovchinnikova G."/>
            <person name="Lu M."/>
            <person name="Land M.L."/>
            <person name="Hauser L."/>
            <person name="Pester M."/>
            <person name="Spring S."/>
            <person name="Ollivier B."/>
            <person name="Rattei T."/>
            <person name="Klenk H.-P."/>
            <person name="Wagner M."/>
            <person name="Loy A."/>
            <person name="Woyke T.J."/>
        </authorList>
    </citation>
    <scope>NUCLEOTIDE SEQUENCE [LARGE SCALE GENOMIC DNA]</scope>
    <source>
        <strain evidence="12 13">DSM 17734</strain>
    </source>
</reference>
<evidence type="ECO:0000256" key="7">
    <source>
        <dbReference type="ARBA" id="ARBA00022840"/>
    </source>
</evidence>
<dbReference type="Pfam" id="PF02518">
    <property type="entry name" value="HATPase_c"/>
    <property type="match status" value="1"/>
</dbReference>
<dbReference type="SMART" id="SM00387">
    <property type="entry name" value="HATPase_c"/>
    <property type="match status" value="1"/>
</dbReference>
<evidence type="ECO:0000313" key="13">
    <source>
        <dbReference type="Proteomes" id="UP000005104"/>
    </source>
</evidence>
<evidence type="ECO:0000259" key="11">
    <source>
        <dbReference type="PROSITE" id="PS50112"/>
    </source>
</evidence>
<evidence type="ECO:0000259" key="10">
    <source>
        <dbReference type="PROSITE" id="PS50109"/>
    </source>
</evidence>
<dbReference type="OrthoDB" id="505470at2"/>
<dbReference type="PANTHER" id="PTHR43065:SF46">
    <property type="entry name" value="C4-DICARBOXYLATE TRANSPORT SENSOR PROTEIN DCTB"/>
    <property type="match status" value="1"/>
</dbReference>
<organism evidence="12 13">
    <name type="scientific">Desulfosporosinus youngiae DSM 17734</name>
    <dbReference type="NCBI Taxonomy" id="768710"/>
    <lineage>
        <taxon>Bacteria</taxon>
        <taxon>Bacillati</taxon>
        <taxon>Bacillota</taxon>
        <taxon>Clostridia</taxon>
        <taxon>Eubacteriales</taxon>
        <taxon>Desulfitobacteriaceae</taxon>
        <taxon>Desulfosporosinus</taxon>
    </lineage>
</organism>
<dbReference type="Proteomes" id="UP000005104">
    <property type="component" value="Chromosome"/>
</dbReference>
<dbReference type="InterPro" id="IPR005467">
    <property type="entry name" value="His_kinase_dom"/>
</dbReference>
<keyword evidence="9" id="KW-0175">Coiled coil</keyword>
<dbReference type="Pfam" id="PF13426">
    <property type="entry name" value="PAS_9"/>
    <property type="match status" value="1"/>
</dbReference>
<keyword evidence="4" id="KW-0808">Transferase</keyword>
<feature type="coiled-coil region" evidence="9">
    <location>
        <begin position="151"/>
        <end position="199"/>
    </location>
</feature>
<dbReference type="SUPFAM" id="SSF55785">
    <property type="entry name" value="PYP-like sensor domain (PAS domain)"/>
    <property type="match status" value="2"/>
</dbReference>
<dbReference type="Gene3D" id="3.30.450.20">
    <property type="entry name" value="PAS domain"/>
    <property type="match status" value="3"/>
</dbReference>
<dbReference type="EMBL" id="CM001441">
    <property type="protein sequence ID" value="EHQ87822.1"/>
    <property type="molecule type" value="Genomic_DNA"/>
</dbReference>
<evidence type="ECO:0000256" key="4">
    <source>
        <dbReference type="ARBA" id="ARBA00022679"/>
    </source>
</evidence>
<evidence type="ECO:0000256" key="9">
    <source>
        <dbReference type="SAM" id="Coils"/>
    </source>
</evidence>
<sequence length="641" mass="73256">MSKTEIMELKHRVAFLEATLADVREDNEIWETIFLENSWGMAVADAMSGKLLKVNPYYAKMHGYEPYELIGKSMYDVLCASGHRNDCCKNSPKIRNDRYEYNSVHVRKDGSRFPVRINNHEITVKERRLRIVSTWDITEVELKEKELTQYRESLEQLVKFRTDELEKTNERLRSEILQKESIENELAKANQEMIDTLEGMGDCFEAVNTQWIITYANRAMVKALEANGLDGNIVGSDYRETYKLGSKTINDACLKVMHDGVPVRFETYALIMEQWVEVSIYPTESGISIFLRNIEERKKIEKAVEEEHHRLYSLFNSFPGLIYLQEENNRIRFANNSFQAKFGPCIDQLCHEVIAGLPMPCPDCMSSMVLRSLTAVWKEMVFDNRIYEVYSQPFIDADGSKLVFKVLIDITDRRRADRELARLERLNMIGEMAAGIAHEVRNPLTAVRGFLQLLQSKVETVAYHDFYQLMTDELDRANLILSDFLSLAKDKSIDFKLINITRIVTSLTPLLTADAINQDKKIAFEFDEVADIRGNGNELRQLILNLARNGFEAMQAGAALTIRTYALRNDIILEVCDQGRGVDPDILENLGTPFLTTKERGTGLGIAICQSIVARHKASISFDSDHTGTTVTVRFPSSENL</sequence>
<evidence type="ECO:0000313" key="12">
    <source>
        <dbReference type="EMBL" id="EHQ87822.1"/>
    </source>
</evidence>
<dbReference type="NCBIfam" id="TIGR00229">
    <property type="entry name" value="sensory_box"/>
    <property type="match status" value="1"/>
</dbReference>
<dbReference type="InterPro" id="IPR035965">
    <property type="entry name" value="PAS-like_dom_sf"/>
</dbReference>
<dbReference type="RefSeq" id="WP_007779307.1">
    <property type="nucleotide sequence ID" value="NZ_CM001441.1"/>
</dbReference>
<evidence type="ECO:0000256" key="8">
    <source>
        <dbReference type="ARBA" id="ARBA00023012"/>
    </source>
</evidence>
<dbReference type="PRINTS" id="PR00344">
    <property type="entry name" value="BCTRLSENSOR"/>
</dbReference>
<evidence type="ECO:0000256" key="5">
    <source>
        <dbReference type="ARBA" id="ARBA00022741"/>
    </source>
</evidence>
<dbReference type="InterPro" id="IPR000014">
    <property type="entry name" value="PAS"/>
</dbReference>
<dbReference type="InterPro" id="IPR036890">
    <property type="entry name" value="HATPase_C_sf"/>
</dbReference>
<dbReference type="InterPro" id="IPR036097">
    <property type="entry name" value="HisK_dim/P_sf"/>
</dbReference>
<evidence type="ECO:0000256" key="3">
    <source>
        <dbReference type="ARBA" id="ARBA00022553"/>
    </source>
</evidence>
<dbReference type="eggNOG" id="COG3852">
    <property type="taxonomic scope" value="Bacteria"/>
</dbReference>
<dbReference type="SUPFAM" id="SSF47384">
    <property type="entry name" value="Homodimeric domain of signal transducing histidine kinase"/>
    <property type="match status" value="1"/>
</dbReference>
<dbReference type="CDD" id="cd00082">
    <property type="entry name" value="HisKA"/>
    <property type="match status" value="1"/>
</dbReference>
<dbReference type="Pfam" id="PF00512">
    <property type="entry name" value="HisKA"/>
    <property type="match status" value="1"/>
</dbReference>
<keyword evidence="7" id="KW-0067">ATP-binding</keyword>
<dbReference type="EC" id="2.7.13.3" evidence="2"/>
<dbReference type="InterPro" id="IPR004358">
    <property type="entry name" value="Sig_transdc_His_kin-like_C"/>
</dbReference>
<dbReference type="HOGENOM" id="CLU_000445_114_39_9"/>
<feature type="domain" description="PAS" evidence="11">
    <location>
        <begin position="48"/>
        <end position="78"/>
    </location>
</feature>
<evidence type="ECO:0000256" key="1">
    <source>
        <dbReference type="ARBA" id="ARBA00000085"/>
    </source>
</evidence>
<dbReference type="GO" id="GO:0000155">
    <property type="term" value="F:phosphorelay sensor kinase activity"/>
    <property type="evidence" value="ECO:0007669"/>
    <property type="project" value="InterPro"/>
</dbReference>
<keyword evidence="5" id="KW-0547">Nucleotide-binding</keyword>
<protein>
    <recommendedName>
        <fullName evidence="2">histidine kinase</fullName>
        <ecNumber evidence="2">2.7.13.3</ecNumber>
    </recommendedName>
</protein>
<dbReference type="eggNOG" id="COG4191">
    <property type="taxonomic scope" value="Bacteria"/>
</dbReference>
<comment type="catalytic activity">
    <reaction evidence="1">
        <text>ATP + protein L-histidine = ADP + protein N-phospho-L-histidine.</text>
        <dbReference type="EC" id="2.7.13.3"/>
    </reaction>
</comment>
<dbReference type="PROSITE" id="PS50112">
    <property type="entry name" value="PAS"/>
    <property type="match status" value="1"/>
</dbReference>
<dbReference type="InterPro" id="IPR003594">
    <property type="entry name" value="HATPase_dom"/>
</dbReference>
<keyword evidence="3" id="KW-0597">Phosphoprotein</keyword>
<dbReference type="SMART" id="SM00388">
    <property type="entry name" value="HisKA"/>
    <property type="match status" value="1"/>
</dbReference>
<dbReference type="Gene3D" id="3.30.565.10">
    <property type="entry name" value="Histidine kinase-like ATPase, C-terminal domain"/>
    <property type="match status" value="1"/>
</dbReference>
<dbReference type="Pfam" id="PF13188">
    <property type="entry name" value="PAS_8"/>
    <property type="match status" value="1"/>
</dbReference>
<keyword evidence="6" id="KW-0418">Kinase</keyword>
<dbReference type="STRING" id="768710.DesyoDRAFT_0642"/>
<dbReference type="Gene3D" id="1.10.287.130">
    <property type="match status" value="1"/>
</dbReference>
<name>H5Y1R9_9FIRM</name>
<dbReference type="PANTHER" id="PTHR43065">
    <property type="entry name" value="SENSOR HISTIDINE KINASE"/>
    <property type="match status" value="1"/>
</dbReference>
<dbReference type="SUPFAM" id="SSF55874">
    <property type="entry name" value="ATPase domain of HSP90 chaperone/DNA topoisomerase II/histidine kinase"/>
    <property type="match status" value="1"/>
</dbReference>
<keyword evidence="13" id="KW-1185">Reference proteome</keyword>
<keyword evidence="8" id="KW-0902">Two-component regulatory system</keyword>
<feature type="domain" description="Histidine kinase" evidence="10">
    <location>
        <begin position="435"/>
        <end position="639"/>
    </location>
</feature>
<accession>H5Y1R9</accession>
<proteinExistence type="predicted"/>
<evidence type="ECO:0000256" key="2">
    <source>
        <dbReference type="ARBA" id="ARBA00012438"/>
    </source>
</evidence>
<gene>
    <name evidence="12" type="ORF">DesyoDRAFT_0642</name>
</gene>
<dbReference type="InterPro" id="IPR003661">
    <property type="entry name" value="HisK_dim/P_dom"/>
</dbReference>
<evidence type="ECO:0000256" key="6">
    <source>
        <dbReference type="ARBA" id="ARBA00022777"/>
    </source>
</evidence>